<evidence type="ECO:0000256" key="3">
    <source>
        <dbReference type="SAM" id="MobiDB-lite"/>
    </source>
</evidence>
<evidence type="ECO:0000256" key="1">
    <source>
        <dbReference type="PROSITE-ProRule" id="PRU00047"/>
    </source>
</evidence>
<dbReference type="EMBL" id="OOIL02002873">
    <property type="protein sequence ID" value="VFQ85175.1"/>
    <property type="molecule type" value="Genomic_DNA"/>
</dbReference>
<feature type="region of interest" description="Disordered" evidence="3">
    <location>
        <begin position="295"/>
        <end position="314"/>
    </location>
</feature>
<feature type="region of interest" description="Disordered" evidence="3">
    <location>
        <begin position="1"/>
        <end position="64"/>
    </location>
</feature>
<keyword evidence="6" id="KW-1185">Reference proteome</keyword>
<evidence type="ECO:0000313" key="6">
    <source>
        <dbReference type="Proteomes" id="UP000595140"/>
    </source>
</evidence>
<dbReference type="SUPFAM" id="SSF57756">
    <property type="entry name" value="Retrovirus zinc finger-like domains"/>
    <property type="match status" value="1"/>
</dbReference>
<proteinExistence type="predicted"/>
<feature type="region of interest" description="Disordered" evidence="3">
    <location>
        <begin position="1460"/>
        <end position="1535"/>
    </location>
</feature>
<evidence type="ECO:0000313" key="5">
    <source>
        <dbReference type="EMBL" id="VFQ85175.1"/>
    </source>
</evidence>
<dbReference type="PANTHER" id="PTHR31286">
    <property type="entry name" value="GLYCINE-RICH CELL WALL STRUCTURAL PROTEIN 1.8-LIKE"/>
    <property type="match status" value="1"/>
</dbReference>
<dbReference type="SMART" id="SM00343">
    <property type="entry name" value="ZnF_C2HC"/>
    <property type="match status" value="2"/>
</dbReference>
<feature type="region of interest" description="Disordered" evidence="3">
    <location>
        <begin position="1272"/>
        <end position="1299"/>
    </location>
</feature>
<name>A0A484M979_9ASTE</name>
<feature type="compositionally biased region" description="Polar residues" evidence="3">
    <location>
        <begin position="1498"/>
        <end position="1516"/>
    </location>
</feature>
<feature type="compositionally biased region" description="Polar residues" evidence="3">
    <location>
        <begin position="1654"/>
        <end position="1666"/>
    </location>
</feature>
<dbReference type="InterPro" id="IPR026960">
    <property type="entry name" value="RVT-Znf"/>
</dbReference>
<dbReference type="InterPro" id="IPR001878">
    <property type="entry name" value="Znf_CCHC"/>
</dbReference>
<keyword evidence="1" id="KW-0862">Zinc</keyword>
<dbReference type="Pfam" id="PF13966">
    <property type="entry name" value="zf-RVT"/>
    <property type="match status" value="1"/>
</dbReference>
<dbReference type="GO" id="GO:0008270">
    <property type="term" value="F:zinc ion binding"/>
    <property type="evidence" value="ECO:0007669"/>
    <property type="project" value="UniProtKB-KW"/>
</dbReference>
<feature type="compositionally biased region" description="Polar residues" evidence="3">
    <location>
        <begin position="295"/>
        <end position="311"/>
    </location>
</feature>
<dbReference type="GO" id="GO:0003676">
    <property type="term" value="F:nucleic acid binding"/>
    <property type="evidence" value="ECO:0007669"/>
    <property type="project" value="InterPro"/>
</dbReference>
<dbReference type="InterPro" id="IPR025558">
    <property type="entry name" value="DUF4283"/>
</dbReference>
<evidence type="ECO:0000259" key="4">
    <source>
        <dbReference type="PROSITE" id="PS50158"/>
    </source>
</evidence>
<accession>A0A484M979</accession>
<dbReference type="Pfam" id="PF14111">
    <property type="entry name" value="DUF4283"/>
    <property type="match status" value="1"/>
</dbReference>
<protein>
    <recommendedName>
        <fullName evidence="4">CCHC-type domain-containing protein</fullName>
    </recommendedName>
</protein>
<feature type="compositionally biased region" description="Basic and acidic residues" evidence="3">
    <location>
        <begin position="1404"/>
        <end position="1420"/>
    </location>
</feature>
<feature type="compositionally biased region" description="Pro residues" evidence="3">
    <location>
        <begin position="20"/>
        <end position="29"/>
    </location>
</feature>
<dbReference type="OrthoDB" id="1749249at2759"/>
<feature type="region of interest" description="Disordered" evidence="3">
    <location>
        <begin position="1595"/>
        <end position="1666"/>
    </location>
</feature>
<feature type="region of interest" description="Disordered" evidence="3">
    <location>
        <begin position="1372"/>
        <end position="1422"/>
    </location>
</feature>
<dbReference type="PANTHER" id="PTHR31286:SF179">
    <property type="entry name" value="RNASE H TYPE-1 DOMAIN-CONTAINING PROTEIN"/>
    <property type="match status" value="1"/>
</dbReference>
<keyword evidence="1" id="KW-0479">Metal-binding</keyword>
<dbReference type="InterPro" id="IPR040256">
    <property type="entry name" value="At4g02000-like"/>
</dbReference>
<feature type="domain" description="CCHC-type" evidence="4">
    <location>
        <begin position="1248"/>
        <end position="1261"/>
    </location>
</feature>
<feature type="compositionally biased region" description="Pro residues" evidence="3">
    <location>
        <begin position="51"/>
        <end position="60"/>
    </location>
</feature>
<feature type="compositionally biased region" description="Basic and acidic residues" evidence="3">
    <location>
        <begin position="1272"/>
        <end position="1283"/>
    </location>
</feature>
<feature type="coiled-coil region" evidence="2">
    <location>
        <begin position="1331"/>
        <end position="1358"/>
    </location>
</feature>
<dbReference type="Gene3D" id="4.10.60.10">
    <property type="entry name" value="Zinc finger, CCHC-type"/>
    <property type="match status" value="1"/>
</dbReference>
<gene>
    <name evidence="5" type="ORF">CCAM_LOCUS26951</name>
</gene>
<dbReference type="PROSITE" id="PS50158">
    <property type="entry name" value="ZF_CCHC"/>
    <property type="match status" value="1"/>
</dbReference>
<sequence>MSSLSSLPPPPLPAGDGHGLPPPKLPPPHNAASDSCQPKHLTNIRAEGLTPLPPSSSVPPPRHDVKRSFVDVIGASSSSHASISSRPITKYKGFPAISFSPAEVKTLSAPYEFSLVGRFSKSRPPLPVIKQVLERIGFKHSFSVGVLAPSHILLTFSNAEDYQRCFSKRLWQIQGCPMHVFKWSPNFHCDEESPMFPIWISLEHLPVHLHSPVALHAIAKIFGKPLMLDAATSSRSRPSVARFCVELDVSGDLPTKFFLDNGNKGLWQLVHYEQVPQFCTDCRKTGHKAGECQQAKNMTPKPSQDTPQTNAGPLFTWTGKRSNGIISRKLDRFLINPMADNLYSTVHYSILNKTTSDHSPILFKATFQASTKPKSFRFLNLRTSHPSYLVTLKNTWDSIHTGRGMHGLYLKLQATQKSLSYWSKNTYGNFFNNVKLAEEECTKAEEEYEDNPNTCRARWRKQHIHSILNTQGIQVTNEAEILEARTSYFQDLFSPQPTHNMELILHHIPHTITAPQNESLCLLPNREEIKNLVWHLDPNSSAGPDGFNGNLIKYNTGRIQTVNHLTFADDVLIFTNGSLHNLKKLRSFLTSFEEATGLHLNLAKSQIISPKPSSNHARRQANCLGMKVTPLPITYLGVPLYKGINRSKYCQDLLRKFDLKLSSWKMHTLSQAGRLTLIKHLLSTLPLHTMSSSRLPESILSLIEGKLRQFFWGKNAEGSKHAWVAWHQICKPLDEGGLDIPNLRTLQQSFGCKLWWKYQFTSSPWVSFIRQRYHRSGSFTSTIIDSPSWKRICQADDFCTDNSNFINGMPYWELGIQGSFSLKNVALKLQEPGPSMLTAKIPWPKKGIPKANLFLWKTLNKATPFANNLQKLGFNLPSICMFCEQERESDFHCLMLCPKASIIRNNLGQRLHLPRISNSSFQHNLVMWWLSTSPSDHLFHAKRTIQTIIMWELWKTYNRVRLNQEKFKVEKTLEEIKHTLNAWSLATKGTILPTSIHRKPLTSFKLIRFPPNPYQLKLNVDGSASTRGCGGGAVLRDHQGNFLHDGPLKIQMENPERNLANPDVVQYIPKPKEKWDDRDCKKHNLDNIGKAAIFKTLDPITFCKIKHLNTAMEIWLLRSLPTEWYNKATAMEEGRNRENYTVQGLLDELRTYEHELKKKKEEQVTPFPTALMTTPRIPSSEGTCPRNCDTPSSSQPSSSKTENYDEEYAMMVKQFRKFKKFFKKADSVRRPSKGKPQVSDSPPESYLCYNCRKPGHWKSACLYPKVEKYGERERNEKKKKEMVVAESDESSSSSSDEEALVCMERRAEKSNHEDRWTMSEDDTLCLMAKDDADQEAENESLSEKVKSLNKELGILKSKEAVDKLLERTKHKGREGLGFDPASSKRRGRTTFIPPKLTARPNKQKGKEKEKPTEVPKKDMASLKNNSTNEVILTGKRIRNIYEVMWDDVKEACLISKDKDQEVNEEDRMKPTEFIPFGSLPLKTSQRNPDSDGAEPTRNLGQPSNIPDHSHGDNSGNGDRVPIHPESPTTSVLQPEAELDQPTYLEMIAAQELSEFLDMEIHSKYEDEVLEFYRNGKSEEVIKEEEAPHTLAVVNLDEEEEVPAQGELQKKKKRRILSPSTSGSANPDELVGKEPVEEPSAHNEIPQQLDEETPQDQSFPSPPLQAQTDDVESQFMQLYFYWRAWKVGNSAEQLLGWDQQLKNEKIIKKCLGLPVNHCCEQILDVDWSTGQYSQRQQKSRWFSPLKHMLIWKQQQKTSKSFRKTYMPLKRFFLKLSKRMQLLHNKNRTRKHQRKNSFNSSKLKFKRSSQLHVRSPNQLNLRFWRSQQRIAENQKEAFKLFRHFGTYTGKRKLDVIVQHNSPSLIPQLPIEVKKGELTYIPSHLNMTELILEAQQSNPENSTQHLTDSGLDGTEAVGTIASHFSNDAQTKERNNNLRRIKEECGIMQGIGETAGSSKRKKQ</sequence>
<keyword evidence="1" id="KW-0863">Zinc-finger</keyword>
<dbReference type="Proteomes" id="UP000595140">
    <property type="component" value="Unassembled WGS sequence"/>
</dbReference>
<organism evidence="5 6">
    <name type="scientific">Cuscuta campestris</name>
    <dbReference type="NCBI Taxonomy" id="132261"/>
    <lineage>
        <taxon>Eukaryota</taxon>
        <taxon>Viridiplantae</taxon>
        <taxon>Streptophyta</taxon>
        <taxon>Embryophyta</taxon>
        <taxon>Tracheophyta</taxon>
        <taxon>Spermatophyta</taxon>
        <taxon>Magnoliopsida</taxon>
        <taxon>eudicotyledons</taxon>
        <taxon>Gunneridae</taxon>
        <taxon>Pentapetalae</taxon>
        <taxon>asterids</taxon>
        <taxon>lamiids</taxon>
        <taxon>Solanales</taxon>
        <taxon>Convolvulaceae</taxon>
        <taxon>Cuscuteae</taxon>
        <taxon>Cuscuta</taxon>
        <taxon>Cuscuta subgen. Grammica</taxon>
        <taxon>Cuscuta sect. Cleistogrammica</taxon>
    </lineage>
</organism>
<reference evidence="5 6" key="1">
    <citation type="submission" date="2018-04" db="EMBL/GenBank/DDBJ databases">
        <authorList>
            <person name="Vogel A."/>
        </authorList>
    </citation>
    <scope>NUCLEOTIDE SEQUENCE [LARGE SCALE GENOMIC DNA]</scope>
</reference>
<keyword evidence="2" id="KW-0175">Coiled coil</keyword>
<feature type="region of interest" description="Disordered" evidence="3">
    <location>
        <begin position="1171"/>
        <end position="1202"/>
    </location>
</feature>
<feature type="compositionally biased region" description="Basic and acidic residues" evidence="3">
    <location>
        <begin position="1629"/>
        <end position="1640"/>
    </location>
</feature>
<evidence type="ECO:0000256" key="2">
    <source>
        <dbReference type="SAM" id="Coils"/>
    </source>
</evidence>
<dbReference type="InterPro" id="IPR036875">
    <property type="entry name" value="Znf_CCHC_sf"/>
</dbReference>
<feature type="compositionally biased region" description="Basic and acidic residues" evidence="3">
    <location>
        <begin position="1460"/>
        <end position="1470"/>
    </location>
</feature>